<feature type="compositionally biased region" description="Gly residues" evidence="3">
    <location>
        <begin position="216"/>
        <end position="241"/>
    </location>
</feature>
<organism evidence="5 6">
    <name type="scientific">Asbolus verrucosus</name>
    <name type="common">Desert ironclad beetle</name>
    <dbReference type="NCBI Taxonomy" id="1661398"/>
    <lineage>
        <taxon>Eukaryota</taxon>
        <taxon>Metazoa</taxon>
        <taxon>Ecdysozoa</taxon>
        <taxon>Arthropoda</taxon>
        <taxon>Hexapoda</taxon>
        <taxon>Insecta</taxon>
        <taxon>Pterygota</taxon>
        <taxon>Neoptera</taxon>
        <taxon>Endopterygota</taxon>
        <taxon>Coleoptera</taxon>
        <taxon>Polyphaga</taxon>
        <taxon>Cucujiformia</taxon>
        <taxon>Tenebrionidae</taxon>
        <taxon>Pimeliinae</taxon>
        <taxon>Asbolus</taxon>
    </lineage>
</organism>
<feature type="domain" description="SCP" evidence="4">
    <location>
        <begin position="2"/>
        <end position="171"/>
    </location>
</feature>
<dbReference type="Proteomes" id="UP000292052">
    <property type="component" value="Unassembled WGS sequence"/>
</dbReference>
<feature type="region of interest" description="Disordered" evidence="3">
    <location>
        <begin position="205"/>
        <end position="255"/>
    </location>
</feature>
<dbReference type="Gene3D" id="3.40.33.10">
    <property type="entry name" value="CAP"/>
    <property type="match status" value="1"/>
</dbReference>
<evidence type="ECO:0000256" key="1">
    <source>
        <dbReference type="ARBA" id="ARBA00004613"/>
    </source>
</evidence>
<dbReference type="InterPro" id="IPR014044">
    <property type="entry name" value="CAP_dom"/>
</dbReference>
<comment type="subcellular location">
    <subcellularLocation>
        <location evidence="1">Secreted</location>
    </subcellularLocation>
</comment>
<accession>A0A482W7Y2</accession>
<dbReference type="InterPro" id="IPR018244">
    <property type="entry name" value="Allrgn_V5/Tpx1_CS"/>
</dbReference>
<protein>
    <submittedName>
        <fullName evidence="5">CAP domain containing protein</fullName>
    </submittedName>
</protein>
<dbReference type="InterPro" id="IPR035940">
    <property type="entry name" value="CAP_sf"/>
</dbReference>
<sequence>MVFRKTMLDMHNEHRDRLASGAEEKKGFPSAANMRVLNYDLELEYIAYCYSKVAWKGHDVCRFTHLEEYTGQNVYGNSRRNDTVPLYKRSVEAWYSEIDEVKDSMGLINNFDLRSHQKATIPVGHFTQVIWSRTTHVGCTRVWIPENPFQKAYHLMIICNYGGGDGGNVRTTKIYDIGEPCSNCPSDTTCNDKYKNLCGKLEPIPEREPFKKENRGGGGGGGNGGGGGGGGGDGGGDGGNGISATTDGGNNTEGTSGVRRICISKVLPLAISIAVYCLI</sequence>
<feature type="compositionally biased region" description="Basic and acidic residues" evidence="3">
    <location>
        <begin position="205"/>
        <end position="215"/>
    </location>
</feature>
<dbReference type="Pfam" id="PF00188">
    <property type="entry name" value="CAP"/>
    <property type="match status" value="1"/>
</dbReference>
<evidence type="ECO:0000259" key="4">
    <source>
        <dbReference type="SMART" id="SM00198"/>
    </source>
</evidence>
<keyword evidence="6" id="KW-1185">Reference proteome</keyword>
<name>A0A482W7Y2_ASBVE</name>
<feature type="compositionally biased region" description="Polar residues" evidence="3">
    <location>
        <begin position="242"/>
        <end position="255"/>
    </location>
</feature>
<comment type="caution">
    <text evidence="5">The sequence shown here is derived from an EMBL/GenBank/DDBJ whole genome shotgun (WGS) entry which is preliminary data.</text>
</comment>
<keyword evidence="2" id="KW-0964">Secreted</keyword>
<dbReference type="SUPFAM" id="SSF55797">
    <property type="entry name" value="PR-1-like"/>
    <property type="match status" value="1"/>
</dbReference>
<dbReference type="CDD" id="cd05380">
    <property type="entry name" value="CAP_euk"/>
    <property type="match status" value="1"/>
</dbReference>
<evidence type="ECO:0000256" key="2">
    <source>
        <dbReference type="ARBA" id="ARBA00022525"/>
    </source>
</evidence>
<dbReference type="OrthoDB" id="414826at2759"/>
<dbReference type="GO" id="GO:0005576">
    <property type="term" value="C:extracellular region"/>
    <property type="evidence" value="ECO:0007669"/>
    <property type="project" value="UniProtKB-SubCell"/>
</dbReference>
<evidence type="ECO:0000313" key="6">
    <source>
        <dbReference type="Proteomes" id="UP000292052"/>
    </source>
</evidence>
<evidence type="ECO:0000256" key="3">
    <source>
        <dbReference type="SAM" id="MobiDB-lite"/>
    </source>
</evidence>
<dbReference type="SMART" id="SM00198">
    <property type="entry name" value="SCP"/>
    <property type="match status" value="1"/>
</dbReference>
<proteinExistence type="predicted"/>
<dbReference type="PANTHER" id="PTHR10334">
    <property type="entry name" value="CYSTEINE-RICH SECRETORY PROTEIN-RELATED"/>
    <property type="match status" value="1"/>
</dbReference>
<evidence type="ECO:0000313" key="5">
    <source>
        <dbReference type="EMBL" id="RZC41214.1"/>
    </source>
</evidence>
<dbReference type="PROSITE" id="PS01009">
    <property type="entry name" value="CRISP_1"/>
    <property type="match status" value="1"/>
</dbReference>
<dbReference type="InterPro" id="IPR001283">
    <property type="entry name" value="CRISP-related"/>
</dbReference>
<gene>
    <name evidence="5" type="ORF">BDFB_013538</name>
</gene>
<dbReference type="AlphaFoldDB" id="A0A482W7Y2"/>
<dbReference type="EMBL" id="QDEB01019212">
    <property type="protein sequence ID" value="RZC41214.1"/>
    <property type="molecule type" value="Genomic_DNA"/>
</dbReference>
<reference evidence="5 6" key="1">
    <citation type="submission" date="2017-03" db="EMBL/GenBank/DDBJ databases">
        <title>Genome of the blue death feigning beetle - Asbolus verrucosus.</title>
        <authorList>
            <person name="Rider S.D."/>
        </authorList>
    </citation>
    <scope>NUCLEOTIDE SEQUENCE [LARGE SCALE GENOMIC DNA]</scope>
    <source>
        <strain evidence="5">Butters</strain>
        <tissue evidence="5">Head and leg muscle</tissue>
    </source>
</reference>